<feature type="domain" description="Peptidase A2" evidence="7">
    <location>
        <begin position="453"/>
        <end position="491"/>
    </location>
</feature>
<evidence type="ECO:0000256" key="1">
    <source>
        <dbReference type="ARBA" id="ARBA00022679"/>
    </source>
</evidence>
<dbReference type="Gene3D" id="2.40.70.10">
    <property type="entry name" value="Acid Proteases"/>
    <property type="match status" value="1"/>
</dbReference>
<dbReference type="PROSITE" id="PS50175">
    <property type="entry name" value="ASP_PROT_RETROV"/>
    <property type="match status" value="1"/>
</dbReference>
<dbReference type="GO" id="GO:0016779">
    <property type="term" value="F:nucleotidyltransferase activity"/>
    <property type="evidence" value="ECO:0007669"/>
    <property type="project" value="UniProtKB-KW"/>
</dbReference>
<protein>
    <recommendedName>
        <fullName evidence="7">Peptidase A2 domain-containing protein</fullName>
    </recommendedName>
</protein>
<comment type="caution">
    <text evidence="8">The sequence shown here is derived from an EMBL/GenBank/DDBJ whole genome shotgun (WGS) entry which is preliminary data.</text>
</comment>
<evidence type="ECO:0000256" key="3">
    <source>
        <dbReference type="ARBA" id="ARBA00022722"/>
    </source>
</evidence>
<dbReference type="GO" id="GO:0006508">
    <property type="term" value="P:proteolysis"/>
    <property type="evidence" value="ECO:0007669"/>
    <property type="project" value="InterPro"/>
</dbReference>
<proteinExistence type="predicted"/>
<dbReference type="InterPro" id="IPR021109">
    <property type="entry name" value="Peptidase_aspartic_dom_sf"/>
</dbReference>
<gene>
    <name evidence="8" type="ORF">BSL78_27132</name>
</gene>
<dbReference type="OrthoDB" id="2286242at2759"/>
<keyword evidence="9" id="KW-1185">Reference proteome</keyword>
<evidence type="ECO:0000256" key="5">
    <source>
        <dbReference type="ARBA" id="ARBA00022801"/>
    </source>
</evidence>
<dbReference type="PANTHER" id="PTHR37984">
    <property type="entry name" value="PROTEIN CBG26694"/>
    <property type="match status" value="1"/>
</dbReference>
<evidence type="ECO:0000256" key="6">
    <source>
        <dbReference type="SAM" id="MobiDB-lite"/>
    </source>
</evidence>
<dbReference type="InterPro" id="IPR038081">
    <property type="entry name" value="CalX-like_sf"/>
</dbReference>
<evidence type="ECO:0000256" key="4">
    <source>
        <dbReference type="ARBA" id="ARBA00022759"/>
    </source>
</evidence>
<keyword evidence="1" id="KW-0808">Transferase</keyword>
<dbReference type="SUPFAM" id="SSF50630">
    <property type="entry name" value="Acid proteases"/>
    <property type="match status" value="1"/>
</dbReference>
<reference evidence="8 9" key="1">
    <citation type="journal article" date="2017" name="PLoS Biol.">
        <title>The sea cucumber genome provides insights into morphological evolution and visceral regeneration.</title>
        <authorList>
            <person name="Zhang X."/>
            <person name="Sun L."/>
            <person name="Yuan J."/>
            <person name="Sun Y."/>
            <person name="Gao Y."/>
            <person name="Zhang L."/>
            <person name="Li S."/>
            <person name="Dai H."/>
            <person name="Hamel J.F."/>
            <person name="Liu C."/>
            <person name="Yu Y."/>
            <person name="Liu S."/>
            <person name="Lin W."/>
            <person name="Guo K."/>
            <person name="Jin S."/>
            <person name="Xu P."/>
            <person name="Storey K.B."/>
            <person name="Huan P."/>
            <person name="Zhang T."/>
            <person name="Zhou Y."/>
            <person name="Zhang J."/>
            <person name="Lin C."/>
            <person name="Li X."/>
            <person name="Xing L."/>
            <person name="Huo D."/>
            <person name="Sun M."/>
            <person name="Wang L."/>
            <person name="Mercier A."/>
            <person name="Li F."/>
            <person name="Yang H."/>
            <person name="Xiang J."/>
        </authorList>
    </citation>
    <scope>NUCLEOTIDE SEQUENCE [LARGE SCALE GENOMIC DNA]</scope>
    <source>
        <strain evidence="8">Shaxun</strain>
        <tissue evidence="8">Muscle</tissue>
    </source>
</reference>
<evidence type="ECO:0000313" key="9">
    <source>
        <dbReference type="Proteomes" id="UP000230750"/>
    </source>
</evidence>
<dbReference type="InterPro" id="IPR001995">
    <property type="entry name" value="Peptidase_A2_cat"/>
</dbReference>
<evidence type="ECO:0000256" key="2">
    <source>
        <dbReference type="ARBA" id="ARBA00022695"/>
    </source>
</evidence>
<dbReference type="InterPro" id="IPR050951">
    <property type="entry name" value="Retrovirus_Pol_polyprotein"/>
</dbReference>
<evidence type="ECO:0000313" key="8">
    <source>
        <dbReference type="EMBL" id="PIK36039.1"/>
    </source>
</evidence>
<feature type="compositionally biased region" description="Polar residues" evidence="6">
    <location>
        <begin position="328"/>
        <end position="347"/>
    </location>
</feature>
<accession>A0A2G8JJY8</accession>
<keyword evidence="5" id="KW-0378">Hydrolase</keyword>
<dbReference type="Proteomes" id="UP000230750">
    <property type="component" value="Unassembled WGS sequence"/>
</dbReference>
<dbReference type="Gene3D" id="4.10.60.10">
    <property type="entry name" value="Zinc finger, CCHC-type"/>
    <property type="match status" value="1"/>
</dbReference>
<dbReference type="AlphaFoldDB" id="A0A2G8JJY8"/>
<dbReference type="GO" id="GO:0004190">
    <property type="term" value="F:aspartic-type endopeptidase activity"/>
    <property type="evidence" value="ECO:0007669"/>
    <property type="project" value="InterPro"/>
</dbReference>
<dbReference type="EMBL" id="MRZV01001756">
    <property type="protein sequence ID" value="PIK36039.1"/>
    <property type="molecule type" value="Genomic_DNA"/>
</dbReference>
<keyword evidence="3" id="KW-0540">Nuclease</keyword>
<keyword evidence="2" id="KW-0548">Nucleotidyltransferase</keyword>
<dbReference type="PANTHER" id="PTHR37984:SF5">
    <property type="entry name" value="PROTEIN NYNRIN-LIKE"/>
    <property type="match status" value="1"/>
</dbReference>
<dbReference type="CDD" id="cd05481">
    <property type="entry name" value="retropepsin_like_LTR_1"/>
    <property type="match status" value="1"/>
</dbReference>
<dbReference type="GO" id="GO:0004519">
    <property type="term" value="F:endonuclease activity"/>
    <property type="evidence" value="ECO:0007669"/>
    <property type="project" value="UniProtKB-KW"/>
</dbReference>
<dbReference type="SUPFAM" id="SSF141072">
    <property type="entry name" value="CalX-like"/>
    <property type="match status" value="1"/>
</dbReference>
<dbReference type="Gene3D" id="2.60.40.2030">
    <property type="match status" value="1"/>
</dbReference>
<keyword evidence="4" id="KW-0255">Endonuclease</keyword>
<organism evidence="8 9">
    <name type="scientific">Stichopus japonicus</name>
    <name type="common">Sea cucumber</name>
    <dbReference type="NCBI Taxonomy" id="307972"/>
    <lineage>
        <taxon>Eukaryota</taxon>
        <taxon>Metazoa</taxon>
        <taxon>Echinodermata</taxon>
        <taxon>Eleutherozoa</taxon>
        <taxon>Echinozoa</taxon>
        <taxon>Holothuroidea</taxon>
        <taxon>Aspidochirotacea</taxon>
        <taxon>Aspidochirotida</taxon>
        <taxon>Stichopodidae</taxon>
        <taxon>Apostichopus</taxon>
    </lineage>
</organism>
<evidence type="ECO:0000259" key="7">
    <source>
        <dbReference type="PROSITE" id="PS50175"/>
    </source>
</evidence>
<dbReference type="STRING" id="307972.A0A2G8JJY8"/>
<feature type="region of interest" description="Disordered" evidence="6">
    <location>
        <begin position="328"/>
        <end position="348"/>
    </location>
</feature>
<name>A0A2G8JJY8_STIJA</name>
<sequence length="577" mass="65051">MQLDRYERGKWEGGSEGGYQHSLIANCTLVKPDLNQKYDFFLRERVYTSTISAVEGSDFVSIPTFPSREVTISAGQTCTSVNVFIISDITPETISKSFRFIMLVPQSSSMIHLVPGNFQTTITITDDDPELFINYLTSLHGVRSEHHCGHFKMDQLKQPSSLSLQGNLAENWRKWRQMLLLYLEASGLSAKTDKKSITPSNGRRKEIAGNLTKLWISLRHFVSRRKNITWERHIFNTRNQKSSEPIDQYVTDLRNKSKGCEFGELTDGLIRDRIVCGIHDDQVRRRLLREESLTLGKAIDICRASEATSAQMKSLAGETNLPIHQVRSYNSNTRGKSQKSQTSSGNRNCYKCGRSWDREHDCPAIGAKCNSCGKLNHFAVVCRNNQKLAYTQSNSKKQRSQSQKDIRVINQATGSDTDSETEFFIGMTKVEKAKGPKTDKNWEVQLSLNECLVNFTIDTGAECNVISKSIYEQITNEPPKKSKAKLVAYGGQKLKTIGCVDIACEYKDRFYVINFQVVDGVVPCLLGLPSCEQLSLIKRVFKTQELDSEESTAELDLLEKYKDVFTGLGSVTDVTTI</sequence>